<keyword evidence="2" id="KW-1185">Reference proteome</keyword>
<protein>
    <submittedName>
        <fullName evidence="1">Uncharacterized protein</fullName>
    </submittedName>
</protein>
<dbReference type="EMBL" id="CP121308">
    <property type="protein sequence ID" value="WFP89837.1"/>
    <property type="molecule type" value="Genomic_DNA"/>
</dbReference>
<proteinExistence type="predicted"/>
<organism evidence="1 2">
    <name type="scientific">Ensifer adhaerens</name>
    <name type="common">Sinorhizobium morelense</name>
    <dbReference type="NCBI Taxonomy" id="106592"/>
    <lineage>
        <taxon>Bacteria</taxon>
        <taxon>Pseudomonadati</taxon>
        <taxon>Pseudomonadota</taxon>
        <taxon>Alphaproteobacteria</taxon>
        <taxon>Hyphomicrobiales</taxon>
        <taxon>Rhizobiaceae</taxon>
        <taxon>Sinorhizobium/Ensifer group</taxon>
        <taxon>Ensifer</taxon>
    </lineage>
</organism>
<dbReference type="RefSeq" id="WP_034806335.1">
    <property type="nucleotide sequence ID" value="NZ_CP015880.1"/>
</dbReference>
<evidence type="ECO:0000313" key="2">
    <source>
        <dbReference type="Proteomes" id="UP001214094"/>
    </source>
</evidence>
<dbReference type="Proteomes" id="UP001214094">
    <property type="component" value="Chromosome"/>
</dbReference>
<accession>A0ABY8HCK9</accession>
<sequence length="126" mass="13848">MPDKASEKSKMSVAVFCQSALRDEIAPPSLGSVKKRIGKAAARLGWSFTRTRDVWYADPKISIRGDELRRVEDVSGIIYQARQEIRKNDDAIARAEALLGSQDPHLLGEIVAALLQMVGIQNRTGA</sequence>
<reference evidence="1 2" key="1">
    <citation type="submission" date="2023-03" db="EMBL/GenBank/DDBJ databases">
        <title>Comparative genome and transcriptome analysis combination mining strategies for increasing vitamin B12 production of Ensifer adhaerens strain.</title>
        <authorList>
            <person name="Yongheng L."/>
        </authorList>
    </citation>
    <scope>NUCLEOTIDE SEQUENCE [LARGE SCALE GENOMIC DNA]</scope>
    <source>
        <strain evidence="1 2">Casida A-T305</strain>
    </source>
</reference>
<evidence type="ECO:0000313" key="1">
    <source>
        <dbReference type="EMBL" id="WFP89837.1"/>
    </source>
</evidence>
<gene>
    <name evidence="1" type="ORF">P4B07_14885</name>
</gene>
<name>A0ABY8HCK9_ENSAD</name>
<dbReference type="GeneID" id="29518644"/>